<organism evidence="1 2">
    <name type="scientific">Hungatella hathewayi</name>
    <dbReference type="NCBI Taxonomy" id="154046"/>
    <lineage>
        <taxon>Bacteria</taxon>
        <taxon>Bacillati</taxon>
        <taxon>Bacillota</taxon>
        <taxon>Clostridia</taxon>
        <taxon>Lachnospirales</taxon>
        <taxon>Lachnospiraceae</taxon>
        <taxon>Hungatella</taxon>
    </lineage>
</organism>
<dbReference type="Proteomes" id="UP001055091">
    <property type="component" value="Unassembled WGS sequence"/>
</dbReference>
<dbReference type="AlphaFoldDB" id="A0AA37JHR4"/>
<dbReference type="RefSeq" id="WP_244052502.1">
    <property type="nucleotide sequence ID" value="NZ_BQNJ01000001.1"/>
</dbReference>
<evidence type="ECO:0000313" key="1">
    <source>
        <dbReference type="EMBL" id="GKG99457.1"/>
    </source>
</evidence>
<accession>A0AA37JHR4</accession>
<proteinExistence type="predicted"/>
<reference evidence="1" key="1">
    <citation type="submission" date="2022-01" db="EMBL/GenBank/DDBJ databases">
        <title>Novel bile acid biosynthetic pathways are enriched in the microbiome of centenarians.</title>
        <authorList>
            <person name="Sato Y."/>
            <person name="Atarashi K."/>
            <person name="Plichta R.D."/>
            <person name="Arai Y."/>
            <person name="Sasajima S."/>
            <person name="Kearney M.S."/>
            <person name="Suda W."/>
            <person name="Takeshita K."/>
            <person name="Sasaki T."/>
            <person name="Okamoto S."/>
            <person name="Skelly N.A."/>
            <person name="Okamura Y."/>
            <person name="Vlamakis H."/>
            <person name="Li Y."/>
            <person name="Tanoue T."/>
            <person name="Takei H."/>
            <person name="Nittono H."/>
            <person name="Narushima S."/>
            <person name="Irie J."/>
            <person name="Itoh H."/>
            <person name="Moriya K."/>
            <person name="Sugiura Y."/>
            <person name="Suematsu M."/>
            <person name="Moritoki N."/>
            <person name="Shibata S."/>
            <person name="Littman R.D."/>
            <person name="Fischbach A.M."/>
            <person name="Uwamino Y."/>
            <person name="Inoue T."/>
            <person name="Honda A."/>
            <person name="Hattori M."/>
            <person name="Murai T."/>
            <person name="Xavier J.R."/>
            <person name="Hirose N."/>
            <person name="Honda K."/>
        </authorList>
    </citation>
    <scope>NUCLEOTIDE SEQUENCE</scope>
    <source>
        <strain evidence="1">CE91-St55</strain>
    </source>
</reference>
<protein>
    <submittedName>
        <fullName evidence="1">Uncharacterized protein</fullName>
    </submittedName>
</protein>
<name>A0AA37JHR4_9FIRM</name>
<gene>
    <name evidence="1" type="ORF">CE91St55_14390</name>
</gene>
<dbReference type="EMBL" id="BQNJ01000001">
    <property type="protein sequence ID" value="GKG99457.1"/>
    <property type="molecule type" value="Genomic_DNA"/>
</dbReference>
<evidence type="ECO:0000313" key="2">
    <source>
        <dbReference type="Proteomes" id="UP001055091"/>
    </source>
</evidence>
<comment type="caution">
    <text evidence="1">The sequence shown here is derived from an EMBL/GenBank/DDBJ whole genome shotgun (WGS) entry which is preliminary data.</text>
</comment>
<sequence>MGKVIPMLGGGGNADSDELTAYRQHVLENYTAITHDTDGEPGTGTMPNLTAESTVNHATGNATKVIVGDEAFISTNTDGVTRAEIRYNNKPGYIEGNTLLGVEQSKMANAIGLNSLKISAGNTVLGVQGDAWTVWTGDASAESGHVLPGKTYWRNGVKMTGNMAIQNADVSGSDRAYATNVSAWGGVICLGVRNGHYLNGVNWIQADIAGLQAANIREGINIGGLTGTLKDMSVNHVPFDGASFSGVLAKGAEICNWYNNNVLRNPVEITGDGLRMAYSTANLQFNKFCPKESITFSPFKTVRVSIKFNGSSRGKGHAALMVYRSDTSRSDILLNRSTGLLKSTTIGMTNSGTIYTGDLDVSAVNDEGFLAIHFTNAEDVNYTSYFITRIEFLI</sequence>